<dbReference type="PANTHER" id="PTHR37767:SF1">
    <property type="entry name" value="HYDROXYPROLINE-RICH GLYCOPROTEIN FAMILY PROTEIN"/>
    <property type="match status" value="1"/>
</dbReference>
<protein>
    <submittedName>
        <fullName evidence="3">Uncharacterized protein LOC105043542</fullName>
    </submittedName>
</protein>
<accession>A0A6I9R4D4</accession>
<proteinExistence type="predicted"/>
<evidence type="ECO:0000313" key="2">
    <source>
        <dbReference type="Proteomes" id="UP000504607"/>
    </source>
</evidence>
<feature type="compositionally biased region" description="Low complexity" evidence="1">
    <location>
        <begin position="147"/>
        <end position="163"/>
    </location>
</feature>
<dbReference type="RefSeq" id="XP_010919421.2">
    <property type="nucleotide sequence ID" value="XM_010921119.2"/>
</dbReference>
<gene>
    <name evidence="3" type="primary">LOC105043542</name>
</gene>
<sequence length="322" mass="35736">MADEKEFVESHPRQRDWQQISVPFLWEERPGTPKKEWISKPVPMISVPSPARLVVSVPFEWEEKPGKPLQLSQPLPDSSPLHALHGLAGTPRSAYLLNPSIDEEEGVIAPSGFKVLASEMNDDESGLAPSTFPSHHLTACESFTDVNGSQEGSSENSSNRQENWYSVSETDCNSSSNNSATHTASFDASVVEFLFPLSSPDAGFLDKVHGKDRALIPAAACPELHPTAYSHNRSVMPRRTLTLGELILLSRKLSYKMKPFDVKERSPLKVPAITAAAFDFPVPDQKDREPAVQQMRVTMDENLANFEAIDDSHSKGWKREIF</sequence>
<dbReference type="Proteomes" id="UP000504607">
    <property type="component" value="Chromosome 4"/>
</dbReference>
<feature type="region of interest" description="Disordered" evidence="1">
    <location>
        <begin position="145"/>
        <end position="181"/>
    </location>
</feature>
<evidence type="ECO:0000313" key="3">
    <source>
        <dbReference type="RefSeq" id="XP_010919421.2"/>
    </source>
</evidence>
<reference evidence="3" key="1">
    <citation type="submission" date="2025-08" db="UniProtKB">
        <authorList>
            <consortium name="RefSeq"/>
        </authorList>
    </citation>
    <scope>IDENTIFICATION</scope>
</reference>
<name>A0A6I9R4D4_ELAGV</name>
<organism evidence="2 3">
    <name type="scientific">Elaeis guineensis var. tenera</name>
    <name type="common">Oil palm</name>
    <dbReference type="NCBI Taxonomy" id="51953"/>
    <lineage>
        <taxon>Eukaryota</taxon>
        <taxon>Viridiplantae</taxon>
        <taxon>Streptophyta</taxon>
        <taxon>Embryophyta</taxon>
        <taxon>Tracheophyta</taxon>
        <taxon>Spermatophyta</taxon>
        <taxon>Magnoliopsida</taxon>
        <taxon>Liliopsida</taxon>
        <taxon>Arecaceae</taxon>
        <taxon>Arecoideae</taxon>
        <taxon>Cocoseae</taxon>
        <taxon>Elaeidinae</taxon>
        <taxon>Elaeis</taxon>
    </lineage>
</organism>
<dbReference type="OrthoDB" id="1938864at2759"/>
<dbReference type="AlphaFoldDB" id="A0A6I9R4D4"/>
<evidence type="ECO:0000256" key="1">
    <source>
        <dbReference type="SAM" id="MobiDB-lite"/>
    </source>
</evidence>
<keyword evidence="2" id="KW-1185">Reference proteome</keyword>
<dbReference type="PANTHER" id="PTHR37767">
    <property type="entry name" value="HYDROXYPROLINE-RICH GLYCOPROTEIN FAMILY PROTEIN"/>
    <property type="match status" value="1"/>
</dbReference>
<dbReference type="InParanoid" id="A0A6I9R4D4"/>